<accession>A0A401UT37</accession>
<dbReference type="Proteomes" id="UP000287872">
    <property type="component" value="Unassembled WGS sequence"/>
</dbReference>
<keyword evidence="2" id="KW-1185">Reference proteome</keyword>
<organism evidence="1 2">
    <name type="scientific">Clostridium tagluense</name>
    <dbReference type="NCBI Taxonomy" id="360422"/>
    <lineage>
        <taxon>Bacteria</taxon>
        <taxon>Bacillati</taxon>
        <taxon>Bacillota</taxon>
        <taxon>Clostridia</taxon>
        <taxon>Eubacteriales</taxon>
        <taxon>Clostridiaceae</taxon>
        <taxon>Clostridium</taxon>
    </lineage>
</organism>
<comment type="caution">
    <text evidence="1">The sequence shown here is derived from an EMBL/GenBank/DDBJ whole genome shotgun (WGS) entry which is preliminary data.</text>
</comment>
<protein>
    <submittedName>
        <fullName evidence="1">Uncharacterized protein</fullName>
    </submittedName>
</protein>
<dbReference type="AlphaFoldDB" id="A0A401UT37"/>
<evidence type="ECO:0000313" key="1">
    <source>
        <dbReference type="EMBL" id="GCD12618.1"/>
    </source>
</evidence>
<evidence type="ECO:0000313" key="2">
    <source>
        <dbReference type="Proteomes" id="UP000287872"/>
    </source>
</evidence>
<reference evidence="1 2" key="1">
    <citation type="submission" date="2018-11" db="EMBL/GenBank/DDBJ databases">
        <title>Genome sequencing and assembly of Clostridium tagluense strain A121.</title>
        <authorList>
            <person name="Murakami T."/>
            <person name="Segawa T."/>
            <person name="Shcherbakova V.A."/>
            <person name="Mori H."/>
            <person name="Yoshimura Y."/>
        </authorList>
    </citation>
    <scope>NUCLEOTIDE SEQUENCE [LARGE SCALE GENOMIC DNA]</scope>
    <source>
        <strain evidence="1 2">A121</strain>
    </source>
</reference>
<dbReference type="EMBL" id="BHYK01000037">
    <property type="protein sequence ID" value="GCD12618.1"/>
    <property type="molecule type" value="Genomic_DNA"/>
</dbReference>
<proteinExistence type="predicted"/>
<sequence length="93" mass="10298">MKKALISLVIILGLGVVSIPVVYNHSYHVVTIGGECEDNCIENGFFAYADDSKGNRFFIELKGGEGTSIINSKYIVENIKGSEREVKKLIQLY</sequence>
<name>A0A401UT37_9CLOT</name>
<dbReference type="RefSeq" id="WP_125005448.1">
    <property type="nucleotide sequence ID" value="NZ_BHYK01000037.1"/>
</dbReference>
<gene>
    <name evidence="1" type="ORF">Ctaglu_42410</name>
</gene>